<evidence type="ECO:0000313" key="4">
    <source>
        <dbReference type="Proteomes" id="UP000255317"/>
    </source>
</evidence>
<dbReference type="AlphaFoldDB" id="A0A370QAH5"/>
<dbReference type="EMBL" id="QRAO01000003">
    <property type="protein sequence ID" value="RDK85371.1"/>
    <property type="molecule type" value="Genomic_DNA"/>
</dbReference>
<comment type="caution">
    <text evidence="3">The sequence shown here is derived from an EMBL/GenBank/DDBJ whole genome shotgun (WGS) entry which is preliminary data.</text>
</comment>
<evidence type="ECO:0000313" key="3">
    <source>
        <dbReference type="EMBL" id="RDK85371.1"/>
    </source>
</evidence>
<keyword evidence="2" id="KW-0472">Membrane</keyword>
<feature type="region of interest" description="Disordered" evidence="1">
    <location>
        <begin position="14"/>
        <end position="42"/>
    </location>
</feature>
<feature type="transmembrane region" description="Helical" evidence="2">
    <location>
        <begin position="71"/>
        <end position="93"/>
    </location>
</feature>
<feature type="compositionally biased region" description="Basic residues" evidence="1">
    <location>
        <begin position="14"/>
        <end position="24"/>
    </location>
</feature>
<proteinExistence type="predicted"/>
<feature type="compositionally biased region" description="Basic and acidic residues" evidence="1">
    <location>
        <begin position="25"/>
        <end position="42"/>
    </location>
</feature>
<gene>
    <name evidence="3" type="ORF">C8D94_103196</name>
</gene>
<keyword evidence="4" id="KW-1185">Reference proteome</keyword>
<protein>
    <submittedName>
        <fullName evidence="3">Uncharacterized protein</fullName>
    </submittedName>
</protein>
<dbReference type="Proteomes" id="UP000255317">
    <property type="component" value="Unassembled WGS sequence"/>
</dbReference>
<sequence length="94" mass="11185">MPHGSLNAFKATLARKKARDRKKKSLFDTKTEGHNHSTEKTEYNFPKVSEEELEEIKEGIRRKFKNRRRKNLVVTLFFFLLFIFLFLCLLVLVP</sequence>
<dbReference type="RefSeq" id="WP_147278533.1">
    <property type="nucleotide sequence ID" value="NZ_QRAO01000003.1"/>
</dbReference>
<accession>A0A370QAH5</accession>
<reference evidence="3 4" key="1">
    <citation type="submission" date="2018-07" db="EMBL/GenBank/DDBJ databases">
        <title>Genomic Encyclopedia of Type Strains, Phase IV (KMG-IV): sequencing the most valuable type-strain genomes for metagenomic binning, comparative biology and taxonomic classification.</title>
        <authorList>
            <person name="Goeker M."/>
        </authorList>
    </citation>
    <scope>NUCLEOTIDE SEQUENCE [LARGE SCALE GENOMIC DNA]</scope>
    <source>
        <strain evidence="3 4">DSM 101478</strain>
    </source>
</reference>
<keyword evidence="2" id="KW-1133">Transmembrane helix</keyword>
<name>A0A370QAH5_9FLAO</name>
<evidence type="ECO:0000256" key="2">
    <source>
        <dbReference type="SAM" id="Phobius"/>
    </source>
</evidence>
<evidence type="ECO:0000256" key="1">
    <source>
        <dbReference type="SAM" id="MobiDB-lite"/>
    </source>
</evidence>
<organism evidence="3 4">
    <name type="scientific">Marinirhabdus gelatinilytica</name>
    <dbReference type="NCBI Taxonomy" id="1703343"/>
    <lineage>
        <taxon>Bacteria</taxon>
        <taxon>Pseudomonadati</taxon>
        <taxon>Bacteroidota</taxon>
        <taxon>Flavobacteriia</taxon>
        <taxon>Flavobacteriales</taxon>
        <taxon>Flavobacteriaceae</taxon>
    </lineage>
</organism>
<keyword evidence="2" id="KW-0812">Transmembrane</keyword>